<sequence>MGLMMTMMIMMNDADDDAHDANDDLDNGDDAGNRYDDDDDDDDSEGLDNDNDDNCNDDDYDYREKVFGGVYNDDYWHWKSELSYKIQIIQGFGLKIIYVYVQIIQRKFTLIETLTKSKYLQHSPIIPNNSIIL</sequence>
<dbReference type="KEGG" id="lgi:LOTGIDRAFT_165913"/>
<evidence type="ECO:0000313" key="3">
    <source>
        <dbReference type="Proteomes" id="UP000030746"/>
    </source>
</evidence>
<dbReference type="EMBL" id="KB202752">
    <property type="protein sequence ID" value="ESO88170.1"/>
    <property type="molecule type" value="Genomic_DNA"/>
</dbReference>
<dbReference type="HOGENOM" id="CLU_1909059_0_0_1"/>
<feature type="compositionally biased region" description="Acidic residues" evidence="1">
    <location>
        <begin position="36"/>
        <end position="59"/>
    </location>
</feature>
<dbReference type="Proteomes" id="UP000030746">
    <property type="component" value="Unassembled WGS sequence"/>
</dbReference>
<feature type="compositionally biased region" description="Acidic residues" evidence="1">
    <location>
        <begin position="19"/>
        <end position="29"/>
    </location>
</feature>
<dbReference type="RefSeq" id="XP_009061195.1">
    <property type="nucleotide sequence ID" value="XM_009062947.1"/>
</dbReference>
<dbReference type="AlphaFoldDB" id="V3ZZS2"/>
<keyword evidence="3" id="KW-1185">Reference proteome</keyword>
<evidence type="ECO:0000313" key="2">
    <source>
        <dbReference type="EMBL" id="ESO88170.1"/>
    </source>
</evidence>
<dbReference type="CTD" id="20240214"/>
<evidence type="ECO:0000256" key="1">
    <source>
        <dbReference type="SAM" id="MobiDB-lite"/>
    </source>
</evidence>
<gene>
    <name evidence="2" type="ORF">LOTGIDRAFT_165913</name>
</gene>
<dbReference type="GeneID" id="20240214"/>
<feature type="region of interest" description="Disordered" evidence="1">
    <location>
        <begin position="19"/>
        <end position="59"/>
    </location>
</feature>
<accession>V3ZZS2</accession>
<proteinExistence type="predicted"/>
<reference evidence="2 3" key="1">
    <citation type="journal article" date="2013" name="Nature">
        <title>Insights into bilaterian evolution from three spiralian genomes.</title>
        <authorList>
            <person name="Simakov O."/>
            <person name="Marletaz F."/>
            <person name="Cho S.J."/>
            <person name="Edsinger-Gonzales E."/>
            <person name="Havlak P."/>
            <person name="Hellsten U."/>
            <person name="Kuo D.H."/>
            <person name="Larsson T."/>
            <person name="Lv J."/>
            <person name="Arendt D."/>
            <person name="Savage R."/>
            <person name="Osoegawa K."/>
            <person name="de Jong P."/>
            <person name="Grimwood J."/>
            <person name="Chapman J.A."/>
            <person name="Shapiro H."/>
            <person name="Aerts A."/>
            <person name="Otillar R.P."/>
            <person name="Terry A.Y."/>
            <person name="Boore J.L."/>
            <person name="Grigoriev I.V."/>
            <person name="Lindberg D.R."/>
            <person name="Seaver E.C."/>
            <person name="Weisblat D.A."/>
            <person name="Putnam N.H."/>
            <person name="Rokhsar D.S."/>
        </authorList>
    </citation>
    <scope>NUCLEOTIDE SEQUENCE [LARGE SCALE GENOMIC DNA]</scope>
</reference>
<organism evidence="2 3">
    <name type="scientific">Lottia gigantea</name>
    <name type="common">Giant owl limpet</name>
    <dbReference type="NCBI Taxonomy" id="225164"/>
    <lineage>
        <taxon>Eukaryota</taxon>
        <taxon>Metazoa</taxon>
        <taxon>Spiralia</taxon>
        <taxon>Lophotrochozoa</taxon>
        <taxon>Mollusca</taxon>
        <taxon>Gastropoda</taxon>
        <taxon>Patellogastropoda</taxon>
        <taxon>Lottioidea</taxon>
        <taxon>Lottiidae</taxon>
        <taxon>Lottia</taxon>
    </lineage>
</organism>
<protein>
    <submittedName>
        <fullName evidence="2">Uncharacterized protein</fullName>
    </submittedName>
</protein>
<name>V3ZZS2_LOTGI</name>